<dbReference type="CDD" id="cd06171">
    <property type="entry name" value="Sigma70_r4"/>
    <property type="match status" value="1"/>
</dbReference>
<keyword evidence="4" id="KW-0804">Transcription</keyword>
<evidence type="ECO:0000313" key="6">
    <source>
        <dbReference type="EMBL" id="RXF68781.1"/>
    </source>
</evidence>
<dbReference type="InterPro" id="IPR013249">
    <property type="entry name" value="RNA_pol_sigma70_r4_t2"/>
</dbReference>
<dbReference type="RefSeq" id="WP_128770023.1">
    <property type="nucleotide sequence ID" value="NZ_RXOC01000009.1"/>
</dbReference>
<protein>
    <submittedName>
        <fullName evidence="6">RNA polymerase sigma-70 factor</fullName>
    </submittedName>
</protein>
<dbReference type="AlphaFoldDB" id="A0A4Q0M6T4"/>
<organism evidence="6 7">
    <name type="scientific">Arcticibacter tournemirensis</name>
    <dbReference type="NCBI Taxonomy" id="699437"/>
    <lineage>
        <taxon>Bacteria</taxon>
        <taxon>Pseudomonadati</taxon>
        <taxon>Bacteroidota</taxon>
        <taxon>Sphingobacteriia</taxon>
        <taxon>Sphingobacteriales</taxon>
        <taxon>Sphingobacteriaceae</taxon>
        <taxon>Arcticibacter</taxon>
    </lineage>
</organism>
<dbReference type="InterPro" id="IPR013325">
    <property type="entry name" value="RNA_pol_sigma_r2"/>
</dbReference>
<dbReference type="Gene3D" id="1.10.10.10">
    <property type="entry name" value="Winged helix-like DNA-binding domain superfamily/Winged helix DNA-binding domain"/>
    <property type="match status" value="1"/>
</dbReference>
<dbReference type="GO" id="GO:0003677">
    <property type="term" value="F:DNA binding"/>
    <property type="evidence" value="ECO:0007669"/>
    <property type="project" value="InterPro"/>
</dbReference>
<dbReference type="Gene3D" id="1.10.1740.10">
    <property type="match status" value="1"/>
</dbReference>
<evidence type="ECO:0000256" key="2">
    <source>
        <dbReference type="ARBA" id="ARBA00023015"/>
    </source>
</evidence>
<dbReference type="GO" id="GO:0016987">
    <property type="term" value="F:sigma factor activity"/>
    <property type="evidence" value="ECO:0007669"/>
    <property type="project" value="UniProtKB-KW"/>
</dbReference>
<sequence>MGTEYRNYSDEELICLLNQGEKKAFDEIYRRYWNPMFQSAYNVVRDRDACMDIIQELFIWIWSHHSSMKVTALKGYLFAAVKFKVANYIRYGKIRESFFDDVRKLGEPSVSVEESVEVKDLLVVIARFTGELPEKCREVFMLSRNEHLSNKEIAVRLGISVKTVENQITTALKKLRSSLVRLSSFLLLFL</sequence>
<dbReference type="InterPro" id="IPR036388">
    <property type="entry name" value="WH-like_DNA-bd_sf"/>
</dbReference>
<dbReference type="Pfam" id="PF08281">
    <property type="entry name" value="Sigma70_r4_2"/>
    <property type="match status" value="1"/>
</dbReference>
<proteinExistence type="inferred from homology"/>
<dbReference type="InterPro" id="IPR000792">
    <property type="entry name" value="Tscrpt_reg_LuxR_C"/>
</dbReference>
<evidence type="ECO:0000256" key="3">
    <source>
        <dbReference type="ARBA" id="ARBA00023082"/>
    </source>
</evidence>
<accession>A0A4Q0M6T4</accession>
<dbReference type="SMART" id="SM00421">
    <property type="entry name" value="HTH_LUXR"/>
    <property type="match status" value="1"/>
</dbReference>
<dbReference type="InterPro" id="IPR013324">
    <property type="entry name" value="RNA_pol_sigma_r3/r4-like"/>
</dbReference>
<evidence type="ECO:0000313" key="7">
    <source>
        <dbReference type="Proteomes" id="UP000290848"/>
    </source>
</evidence>
<reference evidence="6 7" key="1">
    <citation type="submission" date="2018-12" db="EMBL/GenBank/DDBJ databases">
        <title>The Draft Genome Sequence of the Soil Bacterium Pedobacter tournemirensis R1.</title>
        <authorList>
            <person name="He J."/>
        </authorList>
    </citation>
    <scope>NUCLEOTIDE SEQUENCE [LARGE SCALE GENOMIC DNA]</scope>
    <source>
        <strain evidence="6 7">R1</strain>
    </source>
</reference>
<dbReference type="NCBIfam" id="TIGR02937">
    <property type="entry name" value="sigma70-ECF"/>
    <property type="match status" value="1"/>
</dbReference>
<dbReference type="PANTHER" id="PTHR43133:SF46">
    <property type="entry name" value="RNA POLYMERASE SIGMA-70 FACTOR ECF SUBFAMILY"/>
    <property type="match status" value="1"/>
</dbReference>
<feature type="domain" description="HTH luxR-type" evidence="5">
    <location>
        <begin position="139"/>
        <end position="183"/>
    </location>
</feature>
<dbReference type="SUPFAM" id="SSF88946">
    <property type="entry name" value="Sigma2 domain of RNA polymerase sigma factors"/>
    <property type="match status" value="1"/>
</dbReference>
<dbReference type="Proteomes" id="UP000290848">
    <property type="component" value="Unassembled WGS sequence"/>
</dbReference>
<dbReference type="GO" id="GO:0006352">
    <property type="term" value="P:DNA-templated transcription initiation"/>
    <property type="evidence" value="ECO:0007669"/>
    <property type="project" value="InterPro"/>
</dbReference>
<dbReference type="InterPro" id="IPR014327">
    <property type="entry name" value="RNA_pol_sigma70_bacteroid"/>
</dbReference>
<dbReference type="InterPro" id="IPR014284">
    <property type="entry name" value="RNA_pol_sigma-70_dom"/>
</dbReference>
<evidence type="ECO:0000256" key="1">
    <source>
        <dbReference type="ARBA" id="ARBA00010641"/>
    </source>
</evidence>
<keyword evidence="2" id="KW-0805">Transcription regulation</keyword>
<dbReference type="EMBL" id="RXOC01000009">
    <property type="protein sequence ID" value="RXF68781.1"/>
    <property type="molecule type" value="Genomic_DNA"/>
</dbReference>
<comment type="similarity">
    <text evidence="1">Belongs to the sigma-70 factor family. ECF subfamily.</text>
</comment>
<gene>
    <name evidence="6" type="ORF">EKH83_13740</name>
</gene>
<evidence type="ECO:0000256" key="4">
    <source>
        <dbReference type="ARBA" id="ARBA00023163"/>
    </source>
</evidence>
<evidence type="ECO:0000259" key="5">
    <source>
        <dbReference type="SMART" id="SM00421"/>
    </source>
</evidence>
<comment type="caution">
    <text evidence="6">The sequence shown here is derived from an EMBL/GenBank/DDBJ whole genome shotgun (WGS) entry which is preliminary data.</text>
</comment>
<dbReference type="NCBIfam" id="TIGR02985">
    <property type="entry name" value="Sig70_bacteroi1"/>
    <property type="match status" value="1"/>
</dbReference>
<dbReference type="SUPFAM" id="SSF88659">
    <property type="entry name" value="Sigma3 and sigma4 domains of RNA polymerase sigma factors"/>
    <property type="match status" value="1"/>
</dbReference>
<dbReference type="PANTHER" id="PTHR43133">
    <property type="entry name" value="RNA POLYMERASE ECF-TYPE SIGMA FACTO"/>
    <property type="match status" value="1"/>
</dbReference>
<name>A0A4Q0M6T4_9SPHI</name>
<keyword evidence="3" id="KW-0731">Sigma factor</keyword>
<dbReference type="InterPro" id="IPR039425">
    <property type="entry name" value="RNA_pol_sigma-70-like"/>
</dbReference>